<evidence type="ECO:0000313" key="2">
    <source>
        <dbReference type="EMBL" id="CAD7633205.1"/>
    </source>
</evidence>
<keyword evidence="3" id="KW-1185">Reference proteome</keyword>
<feature type="transmembrane region" description="Helical" evidence="1">
    <location>
        <begin position="23"/>
        <end position="41"/>
    </location>
</feature>
<keyword evidence="1" id="KW-0472">Membrane</keyword>
<dbReference type="EMBL" id="OC866895">
    <property type="protein sequence ID" value="CAD7633205.1"/>
    <property type="molecule type" value="Genomic_DNA"/>
</dbReference>
<evidence type="ECO:0000313" key="3">
    <source>
        <dbReference type="Proteomes" id="UP000759131"/>
    </source>
</evidence>
<dbReference type="AlphaFoldDB" id="A0A7R9L3A8"/>
<proteinExistence type="predicted"/>
<reference evidence="2" key="1">
    <citation type="submission" date="2020-11" db="EMBL/GenBank/DDBJ databases">
        <authorList>
            <person name="Tran Van P."/>
        </authorList>
    </citation>
    <scope>NUCLEOTIDE SEQUENCE</scope>
</reference>
<gene>
    <name evidence="2" type="ORF">OSB1V03_LOCUS13603</name>
</gene>
<feature type="non-terminal residue" evidence="2">
    <location>
        <position position="1"/>
    </location>
</feature>
<organism evidence="2">
    <name type="scientific">Medioppia subpectinata</name>
    <dbReference type="NCBI Taxonomy" id="1979941"/>
    <lineage>
        <taxon>Eukaryota</taxon>
        <taxon>Metazoa</taxon>
        <taxon>Ecdysozoa</taxon>
        <taxon>Arthropoda</taxon>
        <taxon>Chelicerata</taxon>
        <taxon>Arachnida</taxon>
        <taxon>Acari</taxon>
        <taxon>Acariformes</taxon>
        <taxon>Sarcoptiformes</taxon>
        <taxon>Oribatida</taxon>
        <taxon>Brachypylina</taxon>
        <taxon>Oppioidea</taxon>
        <taxon>Oppiidae</taxon>
        <taxon>Medioppia</taxon>
    </lineage>
</organism>
<name>A0A7R9L3A8_9ACAR</name>
<keyword evidence="1" id="KW-1133">Transmembrane helix</keyword>
<dbReference type="Proteomes" id="UP000759131">
    <property type="component" value="Unassembled WGS sequence"/>
</dbReference>
<keyword evidence="1" id="KW-0812">Transmembrane</keyword>
<protein>
    <submittedName>
        <fullName evidence="2">Uncharacterized protein</fullName>
    </submittedName>
</protein>
<sequence length="95" mass="11060">MVLVLVSLLVANIAALLLKLNCWVAVGSGAGLVLYVFYYYWHSFKHFYLTFPRDIKAGYILLRAKLFLWDCKKHNKSVPKVFKEIALKHPNRVMF</sequence>
<dbReference type="EMBL" id="CAJPIZ010012320">
    <property type="protein sequence ID" value="CAG2113635.1"/>
    <property type="molecule type" value="Genomic_DNA"/>
</dbReference>
<evidence type="ECO:0000256" key="1">
    <source>
        <dbReference type="SAM" id="Phobius"/>
    </source>
</evidence>
<accession>A0A7R9L3A8</accession>